<feature type="chain" id="PRO_5007880926" evidence="1">
    <location>
        <begin position="27"/>
        <end position="54"/>
    </location>
</feature>
<protein>
    <submittedName>
        <fullName evidence="2">Uncharacterized protein</fullName>
    </submittedName>
</protein>
<evidence type="ECO:0000313" key="2">
    <source>
        <dbReference type="EMBL" id="KZP32283.1"/>
    </source>
</evidence>
<sequence>MSPYFSSREVWVLSLCIIMVFGSVEPSDILMHSASTCTGRRHLPKSRVSGWRSP</sequence>
<accession>A0A166V2P0</accession>
<dbReference type="AlphaFoldDB" id="A0A166V2P0"/>
<reference evidence="2 3" key="1">
    <citation type="journal article" date="2016" name="Mol. Biol. Evol.">
        <title>Comparative Genomics of Early-Diverging Mushroom-Forming Fungi Provides Insights into the Origins of Lignocellulose Decay Capabilities.</title>
        <authorList>
            <person name="Nagy L.G."/>
            <person name="Riley R."/>
            <person name="Tritt A."/>
            <person name="Adam C."/>
            <person name="Daum C."/>
            <person name="Floudas D."/>
            <person name="Sun H."/>
            <person name="Yadav J.S."/>
            <person name="Pangilinan J."/>
            <person name="Larsson K.H."/>
            <person name="Matsuura K."/>
            <person name="Barry K."/>
            <person name="Labutti K."/>
            <person name="Kuo R."/>
            <person name="Ohm R.A."/>
            <person name="Bhattacharya S.S."/>
            <person name="Shirouzu T."/>
            <person name="Yoshinaga Y."/>
            <person name="Martin F.M."/>
            <person name="Grigoriev I.V."/>
            <person name="Hibbett D.S."/>
        </authorList>
    </citation>
    <scope>NUCLEOTIDE SEQUENCE [LARGE SCALE GENOMIC DNA]</scope>
    <source>
        <strain evidence="2 3">CBS 109695</strain>
    </source>
</reference>
<evidence type="ECO:0000313" key="3">
    <source>
        <dbReference type="Proteomes" id="UP000076532"/>
    </source>
</evidence>
<keyword evidence="1" id="KW-0732">Signal</keyword>
<dbReference type="EMBL" id="KV417486">
    <property type="protein sequence ID" value="KZP32283.1"/>
    <property type="molecule type" value="Genomic_DNA"/>
</dbReference>
<dbReference type="Proteomes" id="UP000076532">
    <property type="component" value="Unassembled WGS sequence"/>
</dbReference>
<gene>
    <name evidence="2" type="ORF">FIBSPDRAFT_848670</name>
</gene>
<feature type="signal peptide" evidence="1">
    <location>
        <begin position="1"/>
        <end position="26"/>
    </location>
</feature>
<name>A0A166V2P0_9AGAM</name>
<proteinExistence type="predicted"/>
<keyword evidence="3" id="KW-1185">Reference proteome</keyword>
<organism evidence="2 3">
    <name type="scientific">Athelia psychrophila</name>
    <dbReference type="NCBI Taxonomy" id="1759441"/>
    <lineage>
        <taxon>Eukaryota</taxon>
        <taxon>Fungi</taxon>
        <taxon>Dikarya</taxon>
        <taxon>Basidiomycota</taxon>
        <taxon>Agaricomycotina</taxon>
        <taxon>Agaricomycetes</taxon>
        <taxon>Agaricomycetidae</taxon>
        <taxon>Atheliales</taxon>
        <taxon>Atheliaceae</taxon>
        <taxon>Athelia</taxon>
    </lineage>
</organism>
<evidence type="ECO:0000256" key="1">
    <source>
        <dbReference type="SAM" id="SignalP"/>
    </source>
</evidence>